<evidence type="ECO:0000256" key="11">
    <source>
        <dbReference type="PIRSR" id="PIRSR634016-4"/>
    </source>
</evidence>
<dbReference type="CDD" id="cd09601">
    <property type="entry name" value="M1_APN-Q_like"/>
    <property type="match status" value="1"/>
</dbReference>
<evidence type="ECO:0000256" key="6">
    <source>
        <dbReference type="ARBA" id="ARBA00022801"/>
    </source>
</evidence>
<dbReference type="InterPro" id="IPR024571">
    <property type="entry name" value="ERAP1-like_C_dom"/>
</dbReference>
<dbReference type="Pfam" id="PF01433">
    <property type="entry name" value="Peptidase_M1"/>
    <property type="match status" value="1"/>
</dbReference>
<evidence type="ECO:0000259" key="16">
    <source>
        <dbReference type="Pfam" id="PF17900"/>
    </source>
</evidence>
<evidence type="ECO:0000256" key="10">
    <source>
        <dbReference type="PIRSR" id="PIRSR634016-3"/>
    </source>
</evidence>
<dbReference type="Gene3D" id="1.25.50.20">
    <property type="match status" value="1"/>
</dbReference>
<dbReference type="EMBL" id="CP060394">
    <property type="protein sequence ID" value="QNI32802.1"/>
    <property type="molecule type" value="Genomic_DNA"/>
</dbReference>
<organism evidence="17 18">
    <name type="scientific">Alloacidobacterium dinghuense</name>
    <dbReference type="NCBI Taxonomy" id="2763107"/>
    <lineage>
        <taxon>Bacteria</taxon>
        <taxon>Pseudomonadati</taxon>
        <taxon>Acidobacteriota</taxon>
        <taxon>Terriglobia</taxon>
        <taxon>Terriglobales</taxon>
        <taxon>Acidobacteriaceae</taxon>
        <taxon>Alloacidobacterium</taxon>
    </lineage>
</organism>
<keyword evidence="18" id="KW-1185">Reference proteome</keyword>
<keyword evidence="3 12" id="KW-0031">Aminopeptidase</keyword>
<proteinExistence type="inferred from homology"/>
<dbReference type="Pfam" id="PF17900">
    <property type="entry name" value="Peptidase_M1_N"/>
    <property type="match status" value="1"/>
</dbReference>
<name>A0A7G8BJT2_9BACT</name>
<dbReference type="InterPro" id="IPR001930">
    <property type="entry name" value="Peptidase_M1"/>
</dbReference>
<accession>A0A7G8BJT2</accession>
<evidence type="ECO:0000256" key="8">
    <source>
        <dbReference type="ARBA" id="ARBA00023049"/>
    </source>
</evidence>
<evidence type="ECO:0000256" key="13">
    <source>
        <dbReference type="SAM" id="SignalP"/>
    </source>
</evidence>
<evidence type="ECO:0000313" key="17">
    <source>
        <dbReference type="EMBL" id="QNI32802.1"/>
    </source>
</evidence>
<dbReference type="Pfam" id="PF11838">
    <property type="entry name" value="ERAP1_C"/>
    <property type="match status" value="1"/>
</dbReference>
<dbReference type="PANTHER" id="PTHR11533:SF174">
    <property type="entry name" value="PUROMYCIN-SENSITIVE AMINOPEPTIDASE-RELATED"/>
    <property type="match status" value="1"/>
</dbReference>
<keyword evidence="5 10" id="KW-0479">Metal-binding</keyword>
<feature type="signal peptide" evidence="13">
    <location>
        <begin position="1"/>
        <end position="31"/>
    </location>
</feature>
<feature type="active site" description="Proton acceptor" evidence="9">
    <location>
        <position position="324"/>
    </location>
</feature>
<dbReference type="InterPro" id="IPR045357">
    <property type="entry name" value="Aminopeptidase_N-like_N"/>
</dbReference>
<keyword evidence="13" id="KW-0732">Signal</keyword>
<evidence type="ECO:0000256" key="3">
    <source>
        <dbReference type="ARBA" id="ARBA00022438"/>
    </source>
</evidence>
<feature type="chain" id="PRO_5028976494" description="Aminopeptidase" evidence="13">
    <location>
        <begin position="32"/>
        <end position="877"/>
    </location>
</feature>
<evidence type="ECO:0000256" key="5">
    <source>
        <dbReference type="ARBA" id="ARBA00022723"/>
    </source>
</evidence>
<dbReference type="GO" id="GO:0006508">
    <property type="term" value="P:proteolysis"/>
    <property type="evidence" value="ECO:0007669"/>
    <property type="project" value="UniProtKB-KW"/>
</dbReference>
<dbReference type="GO" id="GO:0008270">
    <property type="term" value="F:zinc ion binding"/>
    <property type="evidence" value="ECO:0007669"/>
    <property type="project" value="UniProtKB-UniRule"/>
</dbReference>
<dbReference type="GO" id="GO:0016020">
    <property type="term" value="C:membrane"/>
    <property type="evidence" value="ECO:0007669"/>
    <property type="project" value="TreeGrafter"/>
</dbReference>
<dbReference type="Gene3D" id="1.10.390.10">
    <property type="entry name" value="Neutral Protease Domain 2"/>
    <property type="match status" value="1"/>
</dbReference>
<feature type="binding site" evidence="10">
    <location>
        <position position="323"/>
    </location>
    <ligand>
        <name>Zn(2+)</name>
        <dbReference type="ChEBI" id="CHEBI:29105"/>
        <note>catalytic</note>
    </ligand>
</feature>
<sequence>MQQAIRRIAGFVCCATACLVLGTVFSPNASAQRLPDTVRPEHYGLILTPDLKSATFTGTETIDVQIQKPVDSITLNAIEIKFQSVKANLNGKTLEASVTEDTDKQQATFHFNHQLPTGKLTLAIEYTGILNNELRGFYLSKTEKRNYAVTQFESTDARRAFPSFDEPAFKATYDVTLVVDKGDTAISNTNVVSDTAGPSADKHTIKFATTPKMSTYLVAFLVGDFQCTSGESDGVPIRACATPDKVELGKYSVKAAEFVLHYYDTYFGIKYPMPKLDMIAIPDFEAGAMENFGAITYRETDLLIDEKTASVGAKKNVAEVVAHEMAHQWFGDMVTMQWWDNIWLNEGFATWMENKPVAAWHLEWNIPQDVAAGLDNTLNYDAQRVTRTIRAKADTPDQINEMFDGISYGKAGAVLLMVENYLGEETFRRGVHNYLAAHMYGNATAEDFWNAQTAESHKPVDKIMESFVAQPGVPVLNFSAPQADSVAVNQQRFFLSPSMKADQAHSWTVPVCMKSSGGKENCEMLSASQQSLKTPKSGFFFANAEGKGYYRSTYPADVYAKIVDNVESGLTPEERIGLLGDVWAQVRADKMPVGDYLNLAAAVKDDSSGAVVRTALSAVETINARVADSDEERDALAAWVRKNFKPAYERLGEASDSDTPEKKELRATLFAYLGTLGKDPDVIAQAKQIAEKYLADPSSVEGTFAQTATGIAAVNGDPAFFDQLQQTFETSANPQLQETALRLLAEFKDQSLEHRALDFTVSGKVRNQDAAIELLIMLRARETRDQAWQYIQQNWDKVQAQLTTAMGGYLVSGTGNFCSAEARDQVVSFFDTHKVPASEHALARAKNQINDCIELRAAQQPKLREWIPAQKSLGGGF</sequence>
<dbReference type="AlphaFoldDB" id="A0A7G8BJT2"/>
<evidence type="ECO:0000256" key="9">
    <source>
        <dbReference type="PIRSR" id="PIRSR634016-1"/>
    </source>
</evidence>
<keyword evidence="4 12" id="KW-0645">Protease</keyword>
<dbReference type="InterPro" id="IPR050344">
    <property type="entry name" value="Peptidase_M1_aminopeptidases"/>
</dbReference>
<feature type="site" description="Transition state stabilizer" evidence="11">
    <location>
        <position position="408"/>
    </location>
</feature>
<dbReference type="SUPFAM" id="SSF63737">
    <property type="entry name" value="Leukotriene A4 hydrolase N-terminal domain"/>
    <property type="match status" value="1"/>
</dbReference>
<evidence type="ECO:0000259" key="14">
    <source>
        <dbReference type="Pfam" id="PF01433"/>
    </source>
</evidence>
<comment type="catalytic activity">
    <reaction evidence="1">
        <text>Release of an N-terminal amino acid, Xaa-|-Yaa- from a peptide, amide or arylamide. Xaa is preferably Ala, but may be most amino acids including Pro (slow action). When a terminal hydrophobic residue is followed by a prolyl residue, the two may be released as an intact Xaa-Pro dipeptide.</text>
        <dbReference type="EC" id="3.4.11.2"/>
    </reaction>
</comment>
<reference evidence="17 18" key="1">
    <citation type="submission" date="2020-08" db="EMBL/GenBank/DDBJ databases">
        <title>Edaphobacter telluris sp. nov. and Acidobacterium dinghuensis sp. nov., two acidobacteria isolated from forest soil.</title>
        <authorList>
            <person name="Fu J."/>
            <person name="Qiu L."/>
        </authorList>
    </citation>
    <scope>NUCLEOTIDE SEQUENCE [LARGE SCALE GENOMIC DNA]</scope>
    <source>
        <strain evidence="17">4Y35</strain>
    </source>
</reference>
<gene>
    <name evidence="17" type="ORF">H7849_02030</name>
</gene>
<dbReference type="Gene3D" id="2.60.40.1910">
    <property type="match status" value="1"/>
</dbReference>
<dbReference type="FunFam" id="2.60.40.1730:FF:000002">
    <property type="entry name" value="Aminopeptidase"/>
    <property type="match status" value="1"/>
</dbReference>
<dbReference type="GO" id="GO:0070006">
    <property type="term" value="F:metalloaminopeptidase activity"/>
    <property type="evidence" value="ECO:0007669"/>
    <property type="project" value="TreeGrafter"/>
</dbReference>
<dbReference type="GO" id="GO:0016285">
    <property type="term" value="F:alanyl aminopeptidase activity"/>
    <property type="evidence" value="ECO:0007669"/>
    <property type="project" value="UniProtKB-EC"/>
</dbReference>
<evidence type="ECO:0000256" key="4">
    <source>
        <dbReference type="ARBA" id="ARBA00022670"/>
    </source>
</evidence>
<comment type="similarity">
    <text evidence="2 12">Belongs to the peptidase M1 family.</text>
</comment>
<feature type="domain" description="Aminopeptidase N-like N-terminal" evidence="16">
    <location>
        <begin position="40"/>
        <end position="217"/>
    </location>
</feature>
<dbReference type="Proteomes" id="UP000515312">
    <property type="component" value="Chromosome"/>
</dbReference>
<dbReference type="PRINTS" id="PR00756">
    <property type="entry name" value="ALADIPTASE"/>
</dbReference>
<evidence type="ECO:0000256" key="2">
    <source>
        <dbReference type="ARBA" id="ARBA00010136"/>
    </source>
</evidence>
<dbReference type="GO" id="GO:0005615">
    <property type="term" value="C:extracellular space"/>
    <property type="evidence" value="ECO:0007669"/>
    <property type="project" value="TreeGrafter"/>
</dbReference>
<evidence type="ECO:0000256" key="7">
    <source>
        <dbReference type="ARBA" id="ARBA00022833"/>
    </source>
</evidence>
<dbReference type="GO" id="GO:0042277">
    <property type="term" value="F:peptide binding"/>
    <property type="evidence" value="ECO:0007669"/>
    <property type="project" value="TreeGrafter"/>
</dbReference>
<dbReference type="FunFam" id="1.10.390.10:FF:000006">
    <property type="entry name" value="Puromycin-sensitive aminopeptidase"/>
    <property type="match status" value="1"/>
</dbReference>
<feature type="binding site" evidence="10">
    <location>
        <position position="346"/>
    </location>
    <ligand>
        <name>Zn(2+)</name>
        <dbReference type="ChEBI" id="CHEBI:29105"/>
        <note>catalytic</note>
    </ligand>
</feature>
<dbReference type="EC" id="3.4.11.-" evidence="12"/>
<dbReference type="InterPro" id="IPR034016">
    <property type="entry name" value="M1_APN-typ"/>
</dbReference>
<feature type="domain" description="Peptidase M1 membrane alanine aminopeptidase" evidence="14">
    <location>
        <begin position="252"/>
        <end position="467"/>
    </location>
</feature>
<dbReference type="RefSeq" id="WP_186743756.1">
    <property type="nucleotide sequence ID" value="NZ_CP060394.1"/>
</dbReference>
<evidence type="ECO:0000313" key="18">
    <source>
        <dbReference type="Proteomes" id="UP000515312"/>
    </source>
</evidence>
<dbReference type="GO" id="GO:0005737">
    <property type="term" value="C:cytoplasm"/>
    <property type="evidence" value="ECO:0007669"/>
    <property type="project" value="TreeGrafter"/>
</dbReference>
<dbReference type="PANTHER" id="PTHR11533">
    <property type="entry name" value="PROTEASE M1 ZINC METALLOPROTEASE"/>
    <property type="match status" value="1"/>
</dbReference>
<dbReference type="InterPro" id="IPR027268">
    <property type="entry name" value="Peptidase_M4/M1_CTD_sf"/>
</dbReference>
<feature type="domain" description="ERAP1-like C-terminal" evidence="15">
    <location>
        <begin position="539"/>
        <end position="849"/>
    </location>
</feature>
<comment type="cofactor">
    <cofactor evidence="10 12">
        <name>Zn(2+)</name>
        <dbReference type="ChEBI" id="CHEBI:29105"/>
    </cofactor>
    <text evidence="10 12">Binds 1 zinc ion per subunit.</text>
</comment>
<evidence type="ECO:0000259" key="15">
    <source>
        <dbReference type="Pfam" id="PF11838"/>
    </source>
</evidence>
<feature type="binding site" evidence="10">
    <location>
        <position position="327"/>
    </location>
    <ligand>
        <name>Zn(2+)</name>
        <dbReference type="ChEBI" id="CHEBI:29105"/>
        <note>catalytic</note>
    </ligand>
</feature>
<dbReference type="InterPro" id="IPR042097">
    <property type="entry name" value="Aminopeptidase_N-like_N_sf"/>
</dbReference>
<keyword evidence="6 12" id="KW-0378">Hydrolase</keyword>
<protein>
    <recommendedName>
        <fullName evidence="12">Aminopeptidase</fullName>
        <ecNumber evidence="12">3.4.11.-</ecNumber>
    </recommendedName>
</protein>
<evidence type="ECO:0000256" key="1">
    <source>
        <dbReference type="ARBA" id="ARBA00000098"/>
    </source>
</evidence>
<dbReference type="KEGG" id="adin:H7849_02030"/>
<dbReference type="SUPFAM" id="SSF55486">
    <property type="entry name" value="Metalloproteases ('zincins'), catalytic domain"/>
    <property type="match status" value="1"/>
</dbReference>
<keyword evidence="8 12" id="KW-0482">Metalloprotease</keyword>
<keyword evidence="7 10" id="KW-0862">Zinc</keyword>
<evidence type="ECO:0000256" key="12">
    <source>
        <dbReference type="RuleBase" id="RU364040"/>
    </source>
</evidence>
<dbReference type="GO" id="GO:0043171">
    <property type="term" value="P:peptide catabolic process"/>
    <property type="evidence" value="ECO:0007669"/>
    <property type="project" value="TreeGrafter"/>
</dbReference>
<dbReference type="Gene3D" id="2.60.40.1730">
    <property type="entry name" value="tricorn interacting facor f3 domain"/>
    <property type="match status" value="1"/>
</dbReference>
<dbReference type="InterPro" id="IPR014782">
    <property type="entry name" value="Peptidase_M1_dom"/>
</dbReference>